<protein>
    <submittedName>
        <fullName evidence="1">Uncharacterized protein</fullName>
    </submittedName>
</protein>
<evidence type="ECO:0000313" key="2">
    <source>
        <dbReference type="Proteomes" id="UP000823388"/>
    </source>
</evidence>
<proteinExistence type="predicted"/>
<dbReference type="EMBL" id="CM029039">
    <property type="protein sequence ID" value="KAG2640712.1"/>
    <property type="molecule type" value="Genomic_DNA"/>
</dbReference>
<evidence type="ECO:0000313" key="1">
    <source>
        <dbReference type="EMBL" id="KAG2640712.1"/>
    </source>
</evidence>
<accession>A0A8T0VX49</accession>
<reference evidence="1" key="1">
    <citation type="submission" date="2020-05" db="EMBL/GenBank/DDBJ databases">
        <title>WGS assembly of Panicum virgatum.</title>
        <authorList>
            <person name="Lovell J.T."/>
            <person name="Jenkins J."/>
            <person name="Shu S."/>
            <person name="Juenger T.E."/>
            <person name="Schmutz J."/>
        </authorList>
    </citation>
    <scope>NUCLEOTIDE SEQUENCE</scope>
    <source>
        <strain evidence="1">AP13</strain>
    </source>
</reference>
<sequence>WRRDHQSAIRNLDHLAFDTCWFHEYCTRSTGCWGFFFHTATVSQKKKLCLLVTCSHEPVANYRSFYLAGTALD</sequence>
<keyword evidence="2" id="KW-1185">Reference proteome</keyword>
<comment type="caution">
    <text evidence="1">The sequence shown here is derived from an EMBL/GenBank/DDBJ whole genome shotgun (WGS) entry which is preliminary data.</text>
</comment>
<gene>
    <name evidence="1" type="ORF">PVAP13_2KG115516</name>
</gene>
<dbReference type="AlphaFoldDB" id="A0A8T0VX49"/>
<dbReference type="Proteomes" id="UP000823388">
    <property type="component" value="Chromosome 2K"/>
</dbReference>
<name>A0A8T0VX49_PANVG</name>
<feature type="non-terminal residue" evidence="1">
    <location>
        <position position="1"/>
    </location>
</feature>
<organism evidence="1 2">
    <name type="scientific">Panicum virgatum</name>
    <name type="common">Blackwell switchgrass</name>
    <dbReference type="NCBI Taxonomy" id="38727"/>
    <lineage>
        <taxon>Eukaryota</taxon>
        <taxon>Viridiplantae</taxon>
        <taxon>Streptophyta</taxon>
        <taxon>Embryophyta</taxon>
        <taxon>Tracheophyta</taxon>
        <taxon>Spermatophyta</taxon>
        <taxon>Magnoliopsida</taxon>
        <taxon>Liliopsida</taxon>
        <taxon>Poales</taxon>
        <taxon>Poaceae</taxon>
        <taxon>PACMAD clade</taxon>
        <taxon>Panicoideae</taxon>
        <taxon>Panicodae</taxon>
        <taxon>Paniceae</taxon>
        <taxon>Panicinae</taxon>
        <taxon>Panicum</taxon>
        <taxon>Panicum sect. Hiantes</taxon>
    </lineage>
</organism>